<protein>
    <submittedName>
        <fullName evidence="2">Uncharacterized protein</fullName>
    </submittedName>
</protein>
<dbReference type="AlphaFoldDB" id="A0A8J8T8V5"/>
<comment type="caution">
    <text evidence="2">The sequence shown here is derived from an EMBL/GenBank/DDBJ whole genome shotgun (WGS) entry which is preliminary data.</text>
</comment>
<accession>A0A8J8T8V5</accession>
<name>A0A8J8T8V5_HALGN</name>
<feature type="region of interest" description="Disordered" evidence="1">
    <location>
        <begin position="1"/>
        <end position="56"/>
    </location>
</feature>
<sequence length="74" mass="8168">MRHQTQIQQEHQRLSTQLAISEQSAQAASASSNFSSAASNSPVRSSNLPMNPTSQFPSRLEIINKFNLQSPINQ</sequence>
<evidence type="ECO:0000313" key="2">
    <source>
        <dbReference type="EMBL" id="TNV86777.1"/>
    </source>
</evidence>
<dbReference type="Proteomes" id="UP000785679">
    <property type="component" value="Unassembled WGS sequence"/>
</dbReference>
<organism evidence="2 3">
    <name type="scientific">Halteria grandinella</name>
    <dbReference type="NCBI Taxonomy" id="5974"/>
    <lineage>
        <taxon>Eukaryota</taxon>
        <taxon>Sar</taxon>
        <taxon>Alveolata</taxon>
        <taxon>Ciliophora</taxon>
        <taxon>Intramacronucleata</taxon>
        <taxon>Spirotrichea</taxon>
        <taxon>Stichotrichia</taxon>
        <taxon>Sporadotrichida</taxon>
        <taxon>Halteriidae</taxon>
        <taxon>Halteria</taxon>
    </lineage>
</organism>
<dbReference type="EMBL" id="RRYP01000840">
    <property type="protein sequence ID" value="TNV86777.1"/>
    <property type="molecule type" value="Genomic_DNA"/>
</dbReference>
<feature type="compositionally biased region" description="Low complexity" evidence="1">
    <location>
        <begin position="19"/>
        <end position="47"/>
    </location>
</feature>
<keyword evidence="3" id="KW-1185">Reference proteome</keyword>
<reference evidence="2" key="1">
    <citation type="submission" date="2019-06" db="EMBL/GenBank/DDBJ databases">
        <authorList>
            <person name="Zheng W."/>
        </authorList>
    </citation>
    <scope>NUCLEOTIDE SEQUENCE</scope>
    <source>
        <strain evidence="2">QDHG01</strain>
    </source>
</reference>
<evidence type="ECO:0000313" key="3">
    <source>
        <dbReference type="Proteomes" id="UP000785679"/>
    </source>
</evidence>
<proteinExistence type="predicted"/>
<evidence type="ECO:0000256" key="1">
    <source>
        <dbReference type="SAM" id="MobiDB-lite"/>
    </source>
</evidence>
<gene>
    <name evidence="2" type="ORF">FGO68_gene10449</name>
</gene>
<feature type="compositionally biased region" description="Polar residues" evidence="1">
    <location>
        <begin position="1"/>
        <end position="18"/>
    </location>
</feature>